<organism evidence="1 2">
    <name type="scientific">Jimgerdemannia flammicorona</name>
    <dbReference type="NCBI Taxonomy" id="994334"/>
    <lineage>
        <taxon>Eukaryota</taxon>
        <taxon>Fungi</taxon>
        <taxon>Fungi incertae sedis</taxon>
        <taxon>Mucoromycota</taxon>
        <taxon>Mucoromycotina</taxon>
        <taxon>Endogonomycetes</taxon>
        <taxon>Endogonales</taxon>
        <taxon>Endogonaceae</taxon>
        <taxon>Jimgerdemannia</taxon>
    </lineage>
</organism>
<evidence type="ECO:0000313" key="2">
    <source>
        <dbReference type="Proteomes" id="UP000274822"/>
    </source>
</evidence>
<accession>A0A433Q5M1</accession>
<reference evidence="1 2" key="1">
    <citation type="journal article" date="2018" name="New Phytol.">
        <title>Phylogenomics of Endogonaceae and evolution of mycorrhizas within Mucoromycota.</title>
        <authorList>
            <person name="Chang Y."/>
            <person name="Desiro A."/>
            <person name="Na H."/>
            <person name="Sandor L."/>
            <person name="Lipzen A."/>
            <person name="Clum A."/>
            <person name="Barry K."/>
            <person name="Grigoriev I.V."/>
            <person name="Martin F.M."/>
            <person name="Stajich J.E."/>
            <person name="Smith M.E."/>
            <person name="Bonito G."/>
            <person name="Spatafora J.W."/>
        </authorList>
    </citation>
    <scope>NUCLEOTIDE SEQUENCE [LARGE SCALE GENOMIC DNA]</scope>
    <source>
        <strain evidence="1 2">AD002</strain>
    </source>
</reference>
<dbReference type="EMBL" id="RBNJ01014015">
    <property type="protein sequence ID" value="RUS25072.1"/>
    <property type="molecule type" value="Genomic_DNA"/>
</dbReference>
<sequence>MMQKVIWLSLPPLLYIGSPNSYQRFAPFTSSGTNSSGLCLNTYFSFNTVTTSYTIIRLLVASCSRATCDDAGGGELGRRASESMSMTWAAMAGGVEGPAEESRLLTTARGFASLTSLPSRRWWPMVRKGVP</sequence>
<name>A0A433Q5M1_9FUNG</name>
<keyword evidence="2" id="KW-1185">Reference proteome</keyword>
<evidence type="ECO:0000313" key="1">
    <source>
        <dbReference type="EMBL" id="RUS25072.1"/>
    </source>
</evidence>
<dbReference type="Proteomes" id="UP000274822">
    <property type="component" value="Unassembled WGS sequence"/>
</dbReference>
<dbReference type="AlphaFoldDB" id="A0A433Q5M1"/>
<protein>
    <submittedName>
        <fullName evidence="1">Uncharacterized protein</fullName>
    </submittedName>
</protein>
<proteinExistence type="predicted"/>
<gene>
    <name evidence="1" type="ORF">BC938DRAFT_472663</name>
</gene>
<comment type="caution">
    <text evidence="1">The sequence shown here is derived from an EMBL/GenBank/DDBJ whole genome shotgun (WGS) entry which is preliminary data.</text>
</comment>